<dbReference type="GO" id="GO:0005737">
    <property type="term" value="C:cytoplasm"/>
    <property type="evidence" value="ECO:0007669"/>
    <property type="project" value="TreeGrafter"/>
</dbReference>
<dbReference type="PROSITE" id="PS50297">
    <property type="entry name" value="ANK_REP_REGION"/>
    <property type="match status" value="3"/>
</dbReference>
<dbReference type="AlphaFoldDB" id="A0AAD9UGY4"/>
<name>A0AAD9UGY4_RIDPI</name>
<reference evidence="4" key="1">
    <citation type="journal article" date="2023" name="Mol. Biol. Evol.">
        <title>Third-Generation Sequencing Reveals the Adaptive Role of the Epigenome in Three Deep-Sea Polychaetes.</title>
        <authorList>
            <person name="Perez M."/>
            <person name="Aroh O."/>
            <person name="Sun Y."/>
            <person name="Lan Y."/>
            <person name="Juniper S.K."/>
            <person name="Young C.R."/>
            <person name="Angers B."/>
            <person name="Qian P.Y."/>
        </authorList>
    </citation>
    <scope>NUCLEOTIDE SEQUENCE</scope>
    <source>
        <strain evidence="4">R07B-5</strain>
    </source>
</reference>
<dbReference type="Pfam" id="PF00023">
    <property type="entry name" value="Ank"/>
    <property type="match status" value="1"/>
</dbReference>
<dbReference type="EMBL" id="JAODUO010000117">
    <property type="protein sequence ID" value="KAK2188989.1"/>
    <property type="molecule type" value="Genomic_DNA"/>
</dbReference>
<organism evidence="4 5">
    <name type="scientific">Ridgeia piscesae</name>
    <name type="common">Tubeworm</name>
    <dbReference type="NCBI Taxonomy" id="27915"/>
    <lineage>
        <taxon>Eukaryota</taxon>
        <taxon>Metazoa</taxon>
        <taxon>Spiralia</taxon>
        <taxon>Lophotrochozoa</taxon>
        <taxon>Annelida</taxon>
        <taxon>Polychaeta</taxon>
        <taxon>Sedentaria</taxon>
        <taxon>Canalipalpata</taxon>
        <taxon>Sabellida</taxon>
        <taxon>Siboglinidae</taxon>
        <taxon>Ridgeia</taxon>
    </lineage>
</organism>
<proteinExistence type="predicted"/>
<sequence length="180" mass="19779">MDVVANLESEPEVPCSEQTLEAAENGDINGLRELIARDPDLVHAVDDDGYTPLHRAAYNGHIEAAQILLENGANIEAKTNDGWHPLHSACNWDQVEVAAILLRNGASVNVQTQSGQTPLHLAARNGATRPLLELLLMHRDADFTLRNSLGETAQDLASRYSKYHSLFKIADDSINVFMTR</sequence>
<evidence type="ECO:0000256" key="2">
    <source>
        <dbReference type="ARBA" id="ARBA00023043"/>
    </source>
</evidence>
<dbReference type="Proteomes" id="UP001209878">
    <property type="component" value="Unassembled WGS sequence"/>
</dbReference>
<dbReference type="PRINTS" id="PR01415">
    <property type="entry name" value="ANKYRIN"/>
</dbReference>
<protein>
    <recommendedName>
        <fullName evidence="6">Ankyrin repeat domain-containing protein 49</fullName>
    </recommendedName>
</protein>
<evidence type="ECO:0000256" key="3">
    <source>
        <dbReference type="PROSITE-ProRule" id="PRU00023"/>
    </source>
</evidence>
<dbReference type="Pfam" id="PF12796">
    <property type="entry name" value="Ank_2"/>
    <property type="match status" value="1"/>
</dbReference>
<accession>A0AAD9UGY4</accession>
<dbReference type="InterPro" id="IPR036770">
    <property type="entry name" value="Ankyrin_rpt-contain_sf"/>
</dbReference>
<evidence type="ECO:0000313" key="5">
    <source>
        <dbReference type="Proteomes" id="UP001209878"/>
    </source>
</evidence>
<dbReference type="SMART" id="SM00248">
    <property type="entry name" value="ANK"/>
    <property type="match status" value="3"/>
</dbReference>
<gene>
    <name evidence="4" type="ORF">NP493_118g01001</name>
</gene>
<dbReference type="SUPFAM" id="SSF48403">
    <property type="entry name" value="Ankyrin repeat"/>
    <property type="match status" value="1"/>
</dbReference>
<dbReference type="InterPro" id="IPR002110">
    <property type="entry name" value="Ankyrin_rpt"/>
</dbReference>
<feature type="repeat" description="ANK" evidence="3">
    <location>
        <begin position="114"/>
        <end position="148"/>
    </location>
</feature>
<evidence type="ECO:0008006" key="6">
    <source>
        <dbReference type="Google" id="ProtNLM"/>
    </source>
</evidence>
<feature type="repeat" description="ANK" evidence="3">
    <location>
        <begin position="81"/>
        <end position="113"/>
    </location>
</feature>
<dbReference type="PANTHER" id="PTHR24198">
    <property type="entry name" value="ANKYRIN REPEAT AND PROTEIN KINASE DOMAIN-CONTAINING PROTEIN"/>
    <property type="match status" value="1"/>
</dbReference>
<keyword evidence="1" id="KW-0677">Repeat</keyword>
<evidence type="ECO:0000313" key="4">
    <source>
        <dbReference type="EMBL" id="KAK2188989.1"/>
    </source>
</evidence>
<dbReference type="PROSITE" id="PS50088">
    <property type="entry name" value="ANK_REPEAT"/>
    <property type="match status" value="3"/>
</dbReference>
<dbReference type="Gene3D" id="1.25.40.20">
    <property type="entry name" value="Ankyrin repeat-containing domain"/>
    <property type="match status" value="1"/>
</dbReference>
<comment type="caution">
    <text evidence="4">The sequence shown here is derived from an EMBL/GenBank/DDBJ whole genome shotgun (WGS) entry which is preliminary data.</text>
</comment>
<keyword evidence="5" id="KW-1185">Reference proteome</keyword>
<dbReference type="PANTHER" id="PTHR24198:SF165">
    <property type="entry name" value="ANKYRIN REPEAT-CONTAINING PROTEIN-RELATED"/>
    <property type="match status" value="1"/>
</dbReference>
<keyword evidence="2 3" id="KW-0040">ANK repeat</keyword>
<evidence type="ECO:0000256" key="1">
    <source>
        <dbReference type="ARBA" id="ARBA00022737"/>
    </source>
</evidence>
<feature type="repeat" description="ANK" evidence="3">
    <location>
        <begin position="48"/>
        <end position="80"/>
    </location>
</feature>